<organism evidence="1 2">
    <name type="scientific">Streptomyces coffeae</name>
    <dbReference type="NCBI Taxonomy" id="621382"/>
    <lineage>
        <taxon>Bacteria</taxon>
        <taxon>Bacillati</taxon>
        <taxon>Actinomycetota</taxon>
        <taxon>Actinomycetes</taxon>
        <taxon>Kitasatosporales</taxon>
        <taxon>Streptomycetaceae</taxon>
        <taxon>Streptomyces</taxon>
    </lineage>
</organism>
<dbReference type="Gene3D" id="2.40.50.90">
    <property type="match status" value="1"/>
</dbReference>
<name>A0ABS1NC84_9ACTN</name>
<dbReference type="RefSeq" id="WP_201875109.1">
    <property type="nucleotide sequence ID" value="NZ_JAERRF010000007.1"/>
</dbReference>
<protein>
    <submittedName>
        <fullName evidence="1">Nuclease</fullName>
    </submittedName>
</protein>
<proteinExistence type="predicted"/>
<dbReference type="Proteomes" id="UP000634229">
    <property type="component" value="Unassembled WGS sequence"/>
</dbReference>
<sequence length="288" mass="30957">MPMLVIKGSFHVKGGAKPDGDTIPFTPDHPTDWKLVPGLRKVVPKADGHANVRLEAIDALETHYSGQGPEVHQPLPFAHAAADELLNWLGFTDVHRNPDETVTATPDSVPGFILTRGADIHNRCVALVGRGAPPAASGYEINVGVPLLRKTANHHLLTLGLAFPTYYAGLPSTLRDELTVAVDQAQAAPAKGLWPSDVTMTGAKVTGMSSITDEVVILPKLFRRLKDYLDLGNPSLACFPSFLAGAADTFRILSTDTFRTGLHHVVEISNGNTVRMTHPAEDLLFDEA</sequence>
<evidence type="ECO:0000313" key="1">
    <source>
        <dbReference type="EMBL" id="MBL1097677.1"/>
    </source>
</evidence>
<keyword evidence="2" id="KW-1185">Reference proteome</keyword>
<accession>A0ABS1NC84</accession>
<evidence type="ECO:0000313" key="2">
    <source>
        <dbReference type="Proteomes" id="UP000634229"/>
    </source>
</evidence>
<gene>
    <name evidence="1" type="ORF">JK363_13515</name>
</gene>
<dbReference type="EMBL" id="JAERRF010000007">
    <property type="protein sequence ID" value="MBL1097677.1"/>
    <property type="molecule type" value="Genomic_DNA"/>
</dbReference>
<dbReference type="InterPro" id="IPR035437">
    <property type="entry name" value="SNase_OB-fold_sf"/>
</dbReference>
<reference evidence="1 2" key="1">
    <citation type="submission" date="2021-01" db="EMBL/GenBank/DDBJ databases">
        <title>WGS of actinomycetes isolated from Thailand.</title>
        <authorList>
            <person name="Thawai C."/>
        </authorList>
    </citation>
    <scope>NUCLEOTIDE SEQUENCE [LARGE SCALE GENOMIC DNA]</scope>
    <source>
        <strain evidence="1 2">CA1R205</strain>
    </source>
</reference>
<comment type="caution">
    <text evidence="1">The sequence shown here is derived from an EMBL/GenBank/DDBJ whole genome shotgun (WGS) entry which is preliminary data.</text>
</comment>